<name>A0A6H5H651_9HEMI</name>
<dbReference type="Proteomes" id="UP000479000">
    <property type="component" value="Unassembled WGS sequence"/>
</dbReference>
<dbReference type="GO" id="GO:1990116">
    <property type="term" value="P:ribosome-associated ubiquitin-dependent protein catabolic process"/>
    <property type="evidence" value="ECO:0007669"/>
    <property type="project" value="TreeGrafter"/>
</dbReference>
<evidence type="ECO:0008006" key="13">
    <source>
        <dbReference type="Google" id="ProtNLM"/>
    </source>
</evidence>
<evidence type="ECO:0000259" key="10">
    <source>
        <dbReference type="Pfam" id="PF11923"/>
    </source>
</evidence>
<protein>
    <recommendedName>
        <fullName evidence="13">NFACT RNA-binding domain-containing protein</fullName>
    </recommendedName>
</protein>
<evidence type="ECO:0000256" key="8">
    <source>
        <dbReference type="SAM" id="MobiDB-lite"/>
    </source>
</evidence>
<dbReference type="GO" id="GO:0072344">
    <property type="term" value="P:rescue of stalled ribosome"/>
    <property type="evidence" value="ECO:0007669"/>
    <property type="project" value="TreeGrafter"/>
</dbReference>
<dbReference type="Pfam" id="PF11923">
    <property type="entry name" value="NFACT-C"/>
    <property type="match status" value="1"/>
</dbReference>
<feature type="region of interest" description="Disordered" evidence="8">
    <location>
        <begin position="648"/>
        <end position="692"/>
    </location>
</feature>
<evidence type="ECO:0000259" key="9">
    <source>
        <dbReference type="Pfam" id="PF05670"/>
    </source>
</evidence>
<dbReference type="GO" id="GO:1990112">
    <property type="term" value="C:RQC complex"/>
    <property type="evidence" value="ECO:0007669"/>
    <property type="project" value="TreeGrafter"/>
</dbReference>
<evidence type="ECO:0000256" key="4">
    <source>
        <dbReference type="ARBA" id="ARBA00022490"/>
    </source>
</evidence>
<feature type="coiled-coil region" evidence="7">
    <location>
        <begin position="295"/>
        <end position="322"/>
    </location>
</feature>
<dbReference type="InterPro" id="IPR021846">
    <property type="entry name" value="NFACT-C"/>
</dbReference>
<keyword evidence="5 7" id="KW-0175">Coiled coil</keyword>
<feature type="domain" description="NFACT RNA-binding" evidence="9">
    <location>
        <begin position="491"/>
        <end position="601"/>
    </location>
</feature>
<proteinExistence type="inferred from homology"/>
<dbReference type="InterPro" id="IPR008532">
    <property type="entry name" value="NFACT_RNA-bd"/>
</dbReference>
<dbReference type="PANTHER" id="PTHR15239">
    <property type="entry name" value="NUCLEAR EXPORT MEDIATOR FACTOR NEMF"/>
    <property type="match status" value="1"/>
</dbReference>
<evidence type="ECO:0000256" key="3">
    <source>
        <dbReference type="ARBA" id="ARBA00008318"/>
    </source>
</evidence>
<dbReference type="GO" id="GO:0000049">
    <property type="term" value="F:tRNA binding"/>
    <property type="evidence" value="ECO:0007669"/>
    <property type="project" value="TreeGrafter"/>
</dbReference>
<reference evidence="11 12" key="1">
    <citation type="submission" date="2020-02" db="EMBL/GenBank/DDBJ databases">
        <authorList>
            <person name="Ferguson B K."/>
        </authorList>
    </citation>
    <scope>NUCLEOTIDE SEQUENCE [LARGE SCALE GENOMIC DNA]</scope>
</reference>
<organism evidence="11 12">
    <name type="scientific">Nesidiocoris tenuis</name>
    <dbReference type="NCBI Taxonomy" id="355587"/>
    <lineage>
        <taxon>Eukaryota</taxon>
        <taxon>Metazoa</taxon>
        <taxon>Ecdysozoa</taxon>
        <taxon>Arthropoda</taxon>
        <taxon>Hexapoda</taxon>
        <taxon>Insecta</taxon>
        <taxon>Pterygota</taxon>
        <taxon>Neoptera</taxon>
        <taxon>Paraneoptera</taxon>
        <taxon>Hemiptera</taxon>
        <taxon>Heteroptera</taxon>
        <taxon>Panheteroptera</taxon>
        <taxon>Cimicomorpha</taxon>
        <taxon>Miridae</taxon>
        <taxon>Dicyphina</taxon>
        <taxon>Nesidiocoris</taxon>
    </lineage>
</organism>
<dbReference type="OrthoDB" id="207084at2759"/>
<keyword evidence="12" id="KW-1185">Reference proteome</keyword>
<dbReference type="PANTHER" id="PTHR15239:SF6">
    <property type="entry name" value="RIBOSOME QUALITY CONTROL COMPLEX SUBUNIT NEMF"/>
    <property type="match status" value="1"/>
</dbReference>
<dbReference type="AlphaFoldDB" id="A0A6H5H651"/>
<evidence type="ECO:0000313" key="11">
    <source>
        <dbReference type="EMBL" id="CAB0012820.1"/>
    </source>
</evidence>
<dbReference type="GO" id="GO:0005634">
    <property type="term" value="C:nucleus"/>
    <property type="evidence" value="ECO:0007669"/>
    <property type="project" value="UniProtKB-SubCell"/>
</dbReference>
<sequence length="960" mass="108022">MKTIFTSLDVAAAVLELQQLVGMRVIQVYDVDSKTYLFKLHRGEEKCVLLMESGARFHTTSFDWPKNVSPSGFTMKLRKHVKNKRVDSIQQLGTDRIVIVKFGSGEATYNVVLELFNRGNILLADHSLTILNVLRPHTEGDRFKFAVKETYPVDRARTADDNLKADKLKDILFPTDEESKKKISGQKLHKALLPFVDYGTHLLEHALIDAGFSKNTKLGSEFKEDDLEALASSLEKADGIFKNVATVVNKGFIITKREKRVDQEDLVTYLEFHPFLFKHLENGSYIETDSFNAAVDEFFSKLESQKIELKALNLEKEAMNKVDKIKENQKSRMVELASKQEVDRKKAELIMCNCDIVEHALNAVRMLIVSQMSWASIGEAIKEAQNLDDPVAKMVKKLNLEINHITLSLTDPYDEGEAPPTLVDVNLDLSAHANAKLYYDNKKNAALKEKKTLESQGKAIKSAEKKAKQTLKEIHTMTAITKARKTCWFEKFLWFISSENYLVIGGRDVQQNELIVKRYMTQGDIYVHADLHGASSIVIKNPSGKPVPPKTLSEAGTMAVSYSAGWQVNVLCPAWWVYHHQVSKTAPAGEYLTPGSFMIRGTKNYLAPTQLALGFGFLFRLEESSVDRHKGERCVRNSDETDMQIKAEDEKESEELVISDGEDEPEVKTPDKLDALPEIEEDDGGGQSEDIVYPDTELDLKPLVIKEHQEHESQIARVTPNVLPAKIANSSKLRNKNQKNETEVQKSEEESDEEDGLPQKPGQQQSQLKRGQKSKLKKIKGKYKDQDDEDKQLRMAILQSAGKRKEPKRAKKKGKGDPNASNKGSNQPKPKKPMVKLQQPAVAAGDVAEDDADQDQEVQVTADVDIVNYFTGQPHPEDELLYALPVVAPYNTLLSYKFKVKMLPGTAKRSKAAHAAVLTFTRGKEVSQHEKDLMKNVDDHLLVRNFPGKVKMVTNVQKKK</sequence>
<evidence type="ECO:0000256" key="2">
    <source>
        <dbReference type="ARBA" id="ARBA00004496"/>
    </source>
</evidence>
<dbReference type="GO" id="GO:0043023">
    <property type="term" value="F:ribosomal large subunit binding"/>
    <property type="evidence" value="ECO:0007669"/>
    <property type="project" value="TreeGrafter"/>
</dbReference>
<keyword evidence="4" id="KW-0963">Cytoplasm</keyword>
<comment type="similarity">
    <text evidence="3">Belongs to the NEMF family.</text>
</comment>
<dbReference type="NCBIfam" id="NF041120">
    <property type="entry name" value="RqcH_arch"/>
    <property type="match status" value="1"/>
</dbReference>
<comment type="subcellular location">
    <subcellularLocation>
        <location evidence="2">Cytoplasm</location>
    </subcellularLocation>
    <subcellularLocation>
        <location evidence="1">Nucleus</location>
    </subcellularLocation>
</comment>
<feature type="compositionally biased region" description="Basic residues" evidence="8">
    <location>
        <begin position="805"/>
        <end position="814"/>
    </location>
</feature>
<feature type="domain" description="NFACT protein C-terminal" evidence="10">
    <location>
        <begin position="862"/>
        <end position="953"/>
    </location>
</feature>
<dbReference type="EMBL" id="CADCXU010025650">
    <property type="protein sequence ID" value="CAB0012820.1"/>
    <property type="molecule type" value="Genomic_DNA"/>
</dbReference>
<feature type="region of interest" description="Disordered" evidence="8">
    <location>
        <begin position="711"/>
        <end position="854"/>
    </location>
</feature>
<feature type="compositionally biased region" description="Polar residues" evidence="8">
    <location>
        <begin position="819"/>
        <end position="828"/>
    </location>
</feature>
<accession>A0A6H5H651</accession>
<feature type="compositionally biased region" description="Basic and acidic residues" evidence="8">
    <location>
        <begin position="666"/>
        <end position="675"/>
    </location>
</feature>
<evidence type="ECO:0000313" key="12">
    <source>
        <dbReference type="Proteomes" id="UP000479000"/>
    </source>
</evidence>
<evidence type="ECO:0000256" key="5">
    <source>
        <dbReference type="ARBA" id="ARBA00023054"/>
    </source>
</evidence>
<feature type="compositionally biased region" description="Basic residues" evidence="8">
    <location>
        <begin position="770"/>
        <end position="781"/>
    </location>
</feature>
<gene>
    <name evidence="11" type="ORF">NTEN_LOCUS17514</name>
</gene>
<dbReference type="Gene3D" id="2.30.310.10">
    <property type="entry name" value="ibrinogen binding protein from staphylococcus aureus domain"/>
    <property type="match status" value="1"/>
</dbReference>
<evidence type="ECO:0000256" key="7">
    <source>
        <dbReference type="SAM" id="Coils"/>
    </source>
</evidence>
<dbReference type="Pfam" id="PF05833">
    <property type="entry name" value="NFACT_N"/>
    <property type="match status" value="1"/>
</dbReference>
<dbReference type="InterPro" id="IPR051608">
    <property type="entry name" value="RQC_Subunit_NEMF"/>
</dbReference>
<evidence type="ECO:0000256" key="1">
    <source>
        <dbReference type="ARBA" id="ARBA00004123"/>
    </source>
</evidence>
<feature type="compositionally biased region" description="Basic and acidic residues" evidence="8">
    <location>
        <begin position="738"/>
        <end position="748"/>
    </location>
</feature>
<feature type="compositionally biased region" description="Acidic residues" evidence="8">
    <location>
        <begin position="650"/>
        <end position="665"/>
    </location>
</feature>
<evidence type="ECO:0000256" key="6">
    <source>
        <dbReference type="ARBA" id="ARBA00023242"/>
    </source>
</evidence>
<dbReference type="GO" id="GO:0005737">
    <property type="term" value="C:cytoplasm"/>
    <property type="evidence" value="ECO:0007669"/>
    <property type="project" value="UniProtKB-SubCell"/>
</dbReference>
<dbReference type="FunFam" id="2.30.310.10:FF:000001">
    <property type="entry name" value="Nuclear export mediator factor Nemf"/>
    <property type="match status" value="1"/>
</dbReference>
<keyword evidence="6" id="KW-0539">Nucleus</keyword>
<dbReference type="Pfam" id="PF05670">
    <property type="entry name" value="NFACT-R_1"/>
    <property type="match status" value="1"/>
</dbReference>